<comment type="subcellular location">
    <subcellularLocation>
        <location evidence="1 6">Cell membrane</location>
        <topology evidence="1 6">Multi-pass membrane protein</topology>
    </subcellularLocation>
</comment>
<evidence type="ECO:0000256" key="4">
    <source>
        <dbReference type="ARBA" id="ARBA00022989"/>
    </source>
</evidence>
<comment type="similarity">
    <text evidence="6">Belongs to the TVP38/TMEM64 family.</text>
</comment>
<comment type="caution">
    <text evidence="6">Lacks conserved residue(s) required for the propagation of feature annotation.</text>
</comment>
<evidence type="ECO:0000256" key="6">
    <source>
        <dbReference type="RuleBase" id="RU366058"/>
    </source>
</evidence>
<dbReference type="InterPro" id="IPR032816">
    <property type="entry name" value="VTT_dom"/>
</dbReference>
<evidence type="ECO:0000259" key="7">
    <source>
        <dbReference type="Pfam" id="PF09335"/>
    </source>
</evidence>
<evidence type="ECO:0000313" key="9">
    <source>
        <dbReference type="Proteomes" id="UP000095594"/>
    </source>
</evidence>
<dbReference type="Proteomes" id="UP000095594">
    <property type="component" value="Unassembled WGS sequence"/>
</dbReference>
<feature type="transmembrane region" description="Helical" evidence="6">
    <location>
        <begin position="46"/>
        <end position="74"/>
    </location>
</feature>
<accession>A0A174J253</accession>
<evidence type="ECO:0000256" key="2">
    <source>
        <dbReference type="ARBA" id="ARBA00022475"/>
    </source>
</evidence>
<sequence>MKKRKIYNVLILSMIILGSIAFCLFNPIDLSIENLKMIIKGSNIAYLIFLGIWIIRLIAFIPGVSLMLLGGLIFSPIEALILSLLGLVLSDTLVFILGKMDLFEGIKNKIKKKYKDIYKLVEEENHKILAIGVLCPVAPTDVICYLSSYLGLGYRRFIITFIIANIPAVSLYSFLGDSFSNSIYNTVFIIITLIVTSIITIKKWNKLKLNIHQN</sequence>
<feature type="transmembrane region" description="Helical" evidence="6">
    <location>
        <begin position="182"/>
        <end position="201"/>
    </location>
</feature>
<dbReference type="OrthoDB" id="371137at2"/>
<proteinExistence type="inferred from homology"/>
<dbReference type="InterPro" id="IPR015414">
    <property type="entry name" value="TMEM64"/>
</dbReference>
<keyword evidence="5 6" id="KW-0472">Membrane</keyword>
<evidence type="ECO:0000256" key="5">
    <source>
        <dbReference type="ARBA" id="ARBA00023136"/>
    </source>
</evidence>
<evidence type="ECO:0000256" key="3">
    <source>
        <dbReference type="ARBA" id="ARBA00022692"/>
    </source>
</evidence>
<gene>
    <name evidence="8" type="ORF">ERS852471_02588</name>
</gene>
<dbReference type="RefSeq" id="WP_055267186.1">
    <property type="nucleotide sequence ID" value="NZ_CABIXQ010000019.1"/>
</dbReference>
<feature type="domain" description="VTT" evidence="7">
    <location>
        <begin position="61"/>
        <end position="177"/>
    </location>
</feature>
<feature type="transmembrane region" description="Helical" evidence="6">
    <location>
        <begin position="157"/>
        <end position="176"/>
    </location>
</feature>
<reference evidence="8 9" key="1">
    <citation type="submission" date="2015-09" db="EMBL/GenBank/DDBJ databases">
        <authorList>
            <consortium name="Pathogen Informatics"/>
        </authorList>
    </citation>
    <scope>NUCLEOTIDE SEQUENCE [LARGE SCALE GENOMIC DNA]</scope>
    <source>
        <strain evidence="8 9">2789STDY5834856</strain>
    </source>
</reference>
<dbReference type="Pfam" id="PF09335">
    <property type="entry name" value="VTT_dom"/>
    <property type="match status" value="1"/>
</dbReference>
<evidence type="ECO:0000313" key="8">
    <source>
        <dbReference type="EMBL" id="CUO91275.1"/>
    </source>
</evidence>
<keyword evidence="3 6" id="KW-0812">Transmembrane</keyword>
<dbReference type="AlphaFoldDB" id="A0A174J253"/>
<evidence type="ECO:0000256" key="1">
    <source>
        <dbReference type="ARBA" id="ARBA00004651"/>
    </source>
</evidence>
<dbReference type="GO" id="GO:0005886">
    <property type="term" value="C:plasma membrane"/>
    <property type="evidence" value="ECO:0007669"/>
    <property type="project" value="UniProtKB-SubCell"/>
</dbReference>
<dbReference type="PANTHER" id="PTHR12677">
    <property type="entry name" value="GOLGI APPARATUS MEMBRANE PROTEIN TVP38-RELATED"/>
    <property type="match status" value="1"/>
</dbReference>
<keyword evidence="2 6" id="KW-1003">Cell membrane</keyword>
<dbReference type="PANTHER" id="PTHR12677:SF49">
    <property type="entry name" value="TVP38_TMEM64 FAMILY MEMBRANE PROTEIN"/>
    <property type="match status" value="1"/>
</dbReference>
<name>A0A174J253_9CLOT</name>
<dbReference type="EMBL" id="CYZX01000019">
    <property type="protein sequence ID" value="CUO91275.1"/>
    <property type="molecule type" value="Genomic_DNA"/>
</dbReference>
<protein>
    <recommendedName>
        <fullName evidence="6">TVP38/TMEM64 family membrane protein</fullName>
    </recommendedName>
</protein>
<feature type="transmembrane region" description="Helical" evidence="6">
    <location>
        <begin position="6"/>
        <end position="25"/>
    </location>
</feature>
<organism evidence="8 9">
    <name type="scientific">Clostridium disporicum</name>
    <dbReference type="NCBI Taxonomy" id="84024"/>
    <lineage>
        <taxon>Bacteria</taxon>
        <taxon>Bacillati</taxon>
        <taxon>Bacillota</taxon>
        <taxon>Clostridia</taxon>
        <taxon>Eubacteriales</taxon>
        <taxon>Clostridiaceae</taxon>
        <taxon>Clostridium</taxon>
    </lineage>
</organism>
<keyword evidence="4 6" id="KW-1133">Transmembrane helix</keyword>